<feature type="compositionally biased region" description="Basic and acidic residues" evidence="1">
    <location>
        <begin position="293"/>
        <end position="304"/>
    </location>
</feature>
<dbReference type="EMBL" id="JASGOQ010000003">
    <property type="protein sequence ID" value="MDV5393141.1"/>
    <property type="molecule type" value="Genomic_DNA"/>
</dbReference>
<dbReference type="RefSeq" id="WP_014611631.1">
    <property type="nucleotide sequence ID" value="NZ_CP091834.1"/>
</dbReference>
<dbReference type="SUPFAM" id="SSF52540">
    <property type="entry name" value="P-loop containing nucleoside triphosphate hydrolases"/>
    <property type="match status" value="1"/>
</dbReference>
<dbReference type="Gene3D" id="3.40.50.300">
    <property type="entry name" value="P-loop containing nucleotide triphosphate hydrolases"/>
    <property type="match status" value="1"/>
</dbReference>
<sequence>MQNLNLLTVGEVLQGGVVQPPEFVLAGLLKAHVGMLIATPSVGKSHLAMSIGMELASDAVLVGLSSSAEAKKVLYFSSEDDLTVLKQRLGDKLQALPQNISDQVSSNLFIVSSHEPLCSPPEAGSVESNESKSNADNLIQLIKNNGIELVIVDTVSEVIGRCDEVKHDRLIKHTFQQIASESGAAVLLVHHVNKDEIRGSQKISMASGAGLSSVMRLVKFMVTLQQAENGLEIRYLKDNYIPSGATKIIPVEFSGALLVSPSKVNFERVVQHQAPQLPDSATAQPARKATRGKLSDRKARKIEDGAGSLVINSTHESNSIDPAASKRMREAF</sequence>
<organism evidence="2 3">
    <name type="scientific">Shewanella xiamenensis</name>
    <dbReference type="NCBI Taxonomy" id="332186"/>
    <lineage>
        <taxon>Bacteria</taxon>
        <taxon>Pseudomonadati</taxon>
        <taxon>Pseudomonadota</taxon>
        <taxon>Gammaproteobacteria</taxon>
        <taxon>Alteromonadales</taxon>
        <taxon>Shewanellaceae</taxon>
        <taxon>Shewanella</taxon>
    </lineage>
</organism>
<dbReference type="Pfam" id="PF13481">
    <property type="entry name" value="AAA_25"/>
    <property type="match status" value="1"/>
</dbReference>
<dbReference type="Proteomes" id="UP001187859">
    <property type="component" value="Unassembled WGS sequence"/>
</dbReference>
<evidence type="ECO:0000313" key="2">
    <source>
        <dbReference type="EMBL" id="MDV5393141.1"/>
    </source>
</evidence>
<comment type="caution">
    <text evidence="2">The sequence shown here is derived from an EMBL/GenBank/DDBJ whole genome shotgun (WGS) entry which is preliminary data.</text>
</comment>
<evidence type="ECO:0000313" key="3">
    <source>
        <dbReference type="Proteomes" id="UP001187859"/>
    </source>
</evidence>
<name>A0AAE4Q3A7_9GAMM</name>
<proteinExistence type="predicted"/>
<protein>
    <submittedName>
        <fullName evidence="2">AAA family ATPase</fullName>
    </submittedName>
</protein>
<accession>A0AAE4Q3A7</accession>
<evidence type="ECO:0000256" key="1">
    <source>
        <dbReference type="SAM" id="MobiDB-lite"/>
    </source>
</evidence>
<feature type="region of interest" description="Disordered" evidence="1">
    <location>
        <begin position="275"/>
        <end position="332"/>
    </location>
</feature>
<feature type="compositionally biased region" description="Polar residues" evidence="1">
    <location>
        <begin position="310"/>
        <end position="320"/>
    </location>
</feature>
<dbReference type="InterPro" id="IPR027417">
    <property type="entry name" value="P-loop_NTPase"/>
</dbReference>
<reference evidence="2" key="1">
    <citation type="submission" date="2023-05" db="EMBL/GenBank/DDBJ databases">
        <title>Colonisation of extended spectrum b-lactamase- and carbapenemase-producing bacteria on hospital surfaces from low- and middle-income countries.</title>
        <authorList>
            <person name="Nieto-Rosado M."/>
            <person name="Sands K."/>
            <person name="Iregbu K."/>
            <person name="Zahra R."/>
            <person name="Mazarati J.B."/>
            <person name="Mehtar S."/>
            <person name="Barnards-Group B."/>
            <person name="Walsh T.R."/>
        </authorList>
    </citation>
    <scope>NUCLEOTIDE SEQUENCE</scope>
    <source>
        <strain evidence="2">PP-E493</strain>
    </source>
</reference>
<dbReference type="AlphaFoldDB" id="A0AAE4Q3A7"/>
<gene>
    <name evidence="2" type="ORF">QM089_23415</name>
</gene>